<dbReference type="HOGENOM" id="CLU_2002207_0_0_5"/>
<feature type="chain" id="PRO_5001492920" evidence="1">
    <location>
        <begin position="28"/>
        <end position="124"/>
    </location>
</feature>
<dbReference type="RefSeq" id="WP_037280006.1">
    <property type="nucleotide sequence ID" value="NZ_KK088568.1"/>
</dbReference>
<gene>
    <name evidence="2" type="ORF">Rumeso_01275</name>
</gene>
<dbReference type="STRING" id="442562.Rumeso_01275"/>
<name>A0A017HSP2_9RHOB</name>
<accession>A0A017HSP2</accession>
<comment type="caution">
    <text evidence="2">The sequence shown here is derived from an EMBL/GenBank/DDBJ whole genome shotgun (WGS) entry which is preliminary data.</text>
</comment>
<reference evidence="2 3" key="1">
    <citation type="submission" date="2013-02" db="EMBL/GenBank/DDBJ databases">
        <authorList>
            <person name="Fiebig A."/>
            <person name="Goeker M."/>
            <person name="Klenk H.-P.P."/>
        </authorList>
    </citation>
    <scope>NUCLEOTIDE SEQUENCE [LARGE SCALE GENOMIC DNA]</scope>
    <source>
        <strain evidence="2 3">DSM 19309</strain>
    </source>
</reference>
<dbReference type="AlphaFoldDB" id="A0A017HSP2"/>
<dbReference type="Proteomes" id="UP000019666">
    <property type="component" value="Unassembled WGS sequence"/>
</dbReference>
<dbReference type="EMBL" id="AOSK01000035">
    <property type="protein sequence ID" value="EYD77163.1"/>
    <property type="molecule type" value="Genomic_DNA"/>
</dbReference>
<feature type="signal peptide" evidence="1">
    <location>
        <begin position="1"/>
        <end position="27"/>
    </location>
</feature>
<keyword evidence="1" id="KW-0732">Signal</keyword>
<evidence type="ECO:0000313" key="2">
    <source>
        <dbReference type="EMBL" id="EYD77163.1"/>
    </source>
</evidence>
<dbReference type="OrthoDB" id="7856615at2"/>
<protein>
    <submittedName>
        <fullName evidence="2">Uncharacterized protein</fullName>
    </submittedName>
</protein>
<proteinExistence type="predicted"/>
<evidence type="ECO:0000256" key="1">
    <source>
        <dbReference type="SAM" id="SignalP"/>
    </source>
</evidence>
<keyword evidence="3" id="KW-1185">Reference proteome</keyword>
<organism evidence="2 3">
    <name type="scientific">Rubellimicrobium mesophilum DSM 19309</name>
    <dbReference type="NCBI Taxonomy" id="442562"/>
    <lineage>
        <taxon>Bacteria</taxon>
        <taxon>Pseudomonadati</taxon>
        <taxon>Pseudomonadota</taxon>
        <taxon>Alphaproteobacteria</taxon>
        <taxon>Rhodobacterales</taxon>
        <taxon>Roseobacteraceae</taxon>
        <taxon>Rubellimicrobium</taxon>
    </lineage>
</organism>
<sequence length="124" mass="13686">MTRRAPPLRAPLAGLLAGALLAASASAEINPYPPSYCAALWEGYADVLGDRGERALAARFREVSVRRIGEAETDAQIAERRPWMVDLMNAYIYHQDDQSRRLFERLVRGCGDLAGDLSLNAPRD</sequence>
<evidence type="ECO:0000313" key="3">
    <source>
        <dbReference type="Proteomes" id="UP000019666"/>
    </source>
</evidence>